<dbReference type="KEGG" id="cmp:Cha6605_4627"/>
<dbReference type="GO" id="GO:0005829">
    <property type="term" value="C:cytosol"/>
    <property type="evidence" value="ECO:0007669"/>
    <property type="project" value="TreeGrafter"/>
</dbReference>
<evidence type="ECO:0000256" key="5">
    <source>
        <dbReference type="ARBA" id="ARBA00022691"/>
    </source>
</evidence>
<dbReference type="RefSeq" id="WP_015161643.1">
    <property type="nucleotide sequence ID" value="NC_019697.1"/>
</dbReference>
<keyword evidence="2 6" id="KW-0698">rRNA processing</keyword>
<sequence>MNTSSSSTTELPQLAKIWQETIDWCPTESQQLQLQSLYTAVVAANQQLNLTRITEPTEFWEKHLWDSIAGVGELIKSPSALKVIDIGTGAGFPGLPLAIARTEWDLTLVDSTAKKVGFISSTAPKIGLTNVHPVVSRIEDVGQNKQHRHQYDLALIRAVAAVNVCAEYALPLVKIGGTAILYRGNWTQEEADGLELAVVKLGGEVSKIDRFNTPLSNSIRHCIYIHKIADTHPYYPRNVGIPTQKPLGLL</sequence>
<accession>K9UL36</accession>
<organism evidence="7 8">
    <name type="scientific">Chamaesiphon minutus (strain ATCC 27169 / PCC 6605)</name>
    <dbReference type="NCBI Taxonomy" id="1173020"/>
    <lineage>
        <taxon>Bacteria</taxon>
        <taxon>Bacillati</taxon>
        <taxon>Cyanobacteriota</taxon>
        <taxon>Cyanophyceae</taxon>
        <taxon>Gomontiellales</taxon>
        <taxon>Chamaesiphonaceae</taxon>
        <taxon>Chamaesiphon</taxon>
    </lineage>
</organism>
<evidence type="ECO:0000313" key="7">
    <source>
        <dbReference type="EMBL" id="AFY95545.1"/>
    </source>
</evidence>
<feature type="binding site" evidence="6">
    <location>
        <begin position="110"/>
        <end position="112"/>
    </location>
    <ligand>
        <name>S-adenosyl-L-methionine</name>
        <dbReference type="ChEBI" id="CHEBI:59789"/>
    </ligand>
</feature>
<dbReference type="InterPro" id="IPR029063">
    <property type="entry name" value="SAM-dependent_MTases_sf"/>
</dbReference>
<feature type="binding site" evidence="6">
    <location>
        <begin position="138"/>
        <end position="139"/>
    </location>
    <ligand>
        <name>S-adenosyl-L-methionine</name>
        <dbReference type="ChEBI" id="CHEBI:59789"/>
    </ligand>
</feature>
<gene>
    <name evidence="6" type="primary">rsmG</name>
    <name evidence="7" type="ORF">Cha6605_4627</name>
</gene>
<proteinExistence type="inferred from homology"/>
<comment type="subcellular location">
    <subcellularLocation>
        <location evidence="6">Cytoplasm</location>
    </subcellularLocation>
</comment>
<reference evidence="7 8" key="1">
    <citation type="submission" date="2012-05" db="EMBL/GenBank/DDBJ databases">
        <title>Finished chromosome of genome of Chamaesiphon sp. PCC 6605.</title>
        <authorList>
            <consortium name="US DOE Joint Genome Institute"/>
            <person name="Gugger M."/>
            <person name="Coursin T."/>
            <person name="Rippka R."/>
            <person name="Tandeau De Marsac N."/>
            <person name="Huntemann M."/>
            <person name="Wei C.-L."/>
            <person name="Han J."/>
            <person name="Detter J.C."/>
            <person name="Han C."/>
            <person name="Tapia R."/>
            <person name="Chen A."/>
            <person name="Kyrpides N."/>
            <person name="Mavromatis K."/>
            <person name="Markowitz V."/>
            <person name="Szeto E."/>
            <person name="Ivanova N."/>
            <person name="Pagani I."/>
            <person name="Pati A."/>
            <person name="Goodwin L."/>
            <person name="Nordberg H.P."/>
            <person name="Cantor M.N."/>
            <person name="Hua S.X."/>
            <person name="Woyke T."/>
            <person name="Kerfeld C.A."/>
        </authorList>
    </citation>
    <scope>NUCLEOTIDE SEQUENCE [LARGE SCALE GENOMIC DNA]</scope>
    <source>
        <strain evidence="8">ATCC 27169 / PCC 6605</strain>
    </source>
</reference>
<feature type="binding site" evidence="6">
    <location>
        <position position="157"/>
    </location>
    <ligand>
        <name>S-adenosyl-L-methionine</name>
        <dbReference type="ChEBI" id="CHEBI:59789"/>
    </ligand>
</feature>
<dbReference type="FunFam" id="3.40.50.150:FF:000041">
    <property type="entry name" value="Ribosomal RNA small subunit methyltransferase G"/>
    <property type="match status" value="1"/>
</dbReference>
<dbReference type="HAMAP" id="MF_00074">
    <property type="entry name" value="16SrRNA_methyltr_G"/>
    <property type="match status" value="1"/>
</dbReference>
<dbReference type="InterPro" id="IPR003682">
    <property type="entry name" value="rRNA_ssu_MeTfrase_G"/>
</dbReference>
<evidence type="ECO:0000256" key="2">
    <source>
        <dbReference type="ARBA" id="ARBA00022552"/>
    </source>
</evidence>
<dbReference type="Gene3D" id="3.40.50.150">
    <property type="entry name" value="Vaccinia Virus protein VP39"/>
    <property type="match status" value="1"/>
</dbReference>
<protein>
    <recommendedName>
        <fullName evidence="6">Ribosomal RNA small subunit methyltransferase G</fullName>
        <ecNumber evidence="6">2.1.1.-</ecNumber>
    </recommendedName>
    <alternativeName>
        <fullName evidence="6">16S rRNA 7-methylguanosine methyltransferase</fullName>
        <shortName evidence="6">16S rRNA m7G methyltransferase</shortName>
    </alternativeName>
</protein>
<dbReference type="AlphaFoldDB" id="K9UL36"/>
<dbReference type="EMBL" id="CP003600">
    <property type="protein sequence ID" value="AFY95545.1"/>
    <property type="molecule type" value="Genomic_DNA"/>
</dbReference>
<dbReference type="EC" id="2.1.1.-" evidence="6"/>
<feature type="binding site" evidence="6">
    <location>
        <position position="87"/>
    </location>
    <ligand>
        <name>S-adenosyl-L-methionine</name>
        <dbReference type="ChEBI" id="CHEBI:59789"/>
    </ligand>
</feature>
<dbReference type="PANTHER" id="PTHR31760:SF0">
    <property type="entry name" value="S-ADENOSYL-L-METHIONINE-DEPENDENT METHYLTRANSFERASES SUPERFAMILY PROTEIN"/>
    <property type="match status" value="1"/>
</dbReference>
<dbReference type="eggNOG" id="COG0357">
    <property type="taxonomic scope" value="Bacteria"/>
</dbReference>
<keyword evidence="4 6" id="KW-0808">Transferase</keyword>
<keyword evidence="1 6" id="KW-0963">Cytoplasm</keyword>
<dbReference type="GO" id="GO:0070043">
    <property type="term" value="F:rRNA (guanine-N7-)-methyltransferase activity"/>
    <property type="evidence" value="ECO:0007669"/>
    <property type="project" value="UniProtKB-UniRule"/>
</dbReference>
<comment type="similarity">
    <text evidence="6">Belongs to the methyltransferase superfamily. RNA methyltransferase RsmG family.</text>
</comment>
<keyword evidence="3 6" id="KW-0489">Methyltransferase</keyword>
<dbReference type="HOGENOM" id="CLU_065341_0_2_3"/>
<dbReference type="SUPFAM" id="SSF53335">
    <property type="entry name" value="S-adenosyl-L-methionine-dependent methyltransferases"/>
    <property type="match status" value="1"/>
</dbReference>
<comment type="function">
    <text evidence="6">Specifically methylates the N7 position of a guanine in 16S rRNA.</text>
</comment>
<evidence type="ECO:0000256" key="3">
    <source>
        <dbReference type="ARBA" id="ARBA00022603"/>
    </source>
</evidence>
<dbReference type="STRING" id="1173020.Cha6605_4627"/>
<name>K9UL36_CHAP6</name>
<dbReference type="OrthoDB" id="9808773at2"/>
<dbReference type="NCBIfam" id="TIGR00138">
    <property type="entry name" value="rsmG_gidB"/>
    <property type="match status" value="1"/>
</dbReference>
<evidence type="ECO:0000256" key="4">
    <source>
        <dbReference type="ARBA" id="ARBA00022679"/>
    </source>
</evidence>
<dbReference type="PANTHER" id="PTHR31760">
    <property type="entry name" value="S-ADENOSYL-L-METHIONINE-DEPENDENT METHYLTRANSFERASES SUPERFAMILY PROTEIN"/>
    <property type="match status" value="1"/>
</dbReference>
<keyword evidence="8" id="KW-1185">Reference proteome</keyword>
<evidence type="ECO:0000313" key="8">
    <source>
        <dbReference type="Proteomes" id="UP000010366"/>
    </source>
</evidence>
<dbReference type="PATRIC" id="fig|1173020.3.peg.5284"/>
<dbReference type="Pfam" id="PF02527">
    <property type="entry name" value="GidB"/>
    <property type="match status" value="1"/>
</dbReference>
<dbReference type="Proteomes" id="UP000010366">
    <property type="component" value="Chromosome"/>
</dbReference>
<evidence type="ECO:0000256" key="1">
    <source>
        <dbReference type="ARBA" id="ARBA00022490"/>
    </source>
</evidence>
<feature type="binding site" evidence="6">
    <location>
        <position position="92"/>
    </location>
    <ligand>
        <name>S-adenosyl-L-methionine</name>
        <dbReference type="ChEBI" id="CHEBI:59789"/>
    </ligand>
</feature>
<evidence type="ECO:0000256" key="6">
    <source>
        <dbReference type="HAMAP-Rule" id="MF_00074"/>
    </source>
</evidence>
<keyword evidence="5 6" id="KW-0949">S-adenosyl-L-methionine</keyword>
<dbReference type="PIRSF" id="PIRSF003078">
    <property type="entry name" value="GidB"/>
    <property type="match status" value="1"/>
</dbReference>